<dbReference type="InterPro" id="IPR014748">
    <property type="entry name" value="Enoyl-CoA_hydra_C"/>
</dbReference>
<evidence type="ECO:0000256" key="3">
    <source>
        <dbReference type="RuleBase" id="RU003707"/>
    </source>
</evidence>
<comment type="similarity">
    <text evidence="1 3">Belongs to the enoyl-CoA hydratase/isomerase family.</text>
</comment>
<dbReference type="FunFam" id="1.10.12.10:FF:000001">
    <property type="entry name" value="Probable enoyl-CoA hydratase, mitochondrial"/>
    <property type="match status" value="1"/>
</dbReference>
<dbReference type="PROSITE" id="PS00166">
    <property type="entry name" value="ENOYL_COA_HYDRATASE"/>
    <property type="match status" value="1"/>
</dbReference>
<gene>
    <name evidence="4" type="ORF">NDI89_23315</name>
</gene>
<dbReference type="Gene3D" id="3.90.226.10">
    <property type="entry name" value="2-enoyl-CoA Hydratase, Chain A, domain 1"/>
    <property type="match status" value="1"/>
</dbReference>
<evidence type="ECO:0000313" key="5">
    <source>
        <dbReference type="Proteomes" id="UP001154061"/>
    </source>
</evidence>
<dbReference type="InterPro" id="IPR029045">
    <property type="entry name" value="ClpP/crotonase-like_dom_sf"/>
</dbReference>
<sequence>MTFETLEISVDDGIATVRLANEPVNAIDQQMRHELADAVEILREDRVRVGLFTGSSDVFSVGADVGLFEEAQEWTTDEFRSNSRILGGAFDALETMEKPVLAAIDGTCVGGGLELALACDVRIASPDATLGFPEHNIGLIPGLGGCSRFVHLVGPGTAKDLIFSGELIDGDRAREIGLVERVEPDPETAAREYAESLLGQPPQALGLAKRVVNAARDTDTQTAGVLESLAQSTLLETDDHREGIRAFREDRDPEFTGE</sequence>
<evidence type="ECO:0000256" key="1">
    <source>
        <dbReference type="ARBA" id="ARBA00005254"/>
    </source>
</evidence>
<keyword evidence="5" id="KW-1185">Reference proteome</keyword>
<dbReference type="RefSeq" id="WP_277525285.1">
    <property type="nucleotide sequence ID" value="NZ_JAMQOT010000017.1"/>
</dbReference>
<reference evidence="4" key="1">
    <citation type="submission" date="2022-06" db="EMBL/GenBank/DDBJ databases">
        <title>Natrinema sp. a new haloarchaeum isolate from saline soil.</title>
        <authorList>
            <person name="Strakova D."/>
            <person name="Galisteo C."/>
            <person name="Sanchez-Porro C."/>
            <person name="Ventosa A."/>
        </authorList>
    </citation>
    <scope>NUCLEOTIDE SEQUENCE</scope>
    <source>
        <strain evidence="4">S1CR25-10</strain>
    </source>
</reference>
<proteinExistence type="inferred from homology"/>
<evidence type="ECO:0000313" key="4">
    <source>
        <dbReference type="EMBL" id="MDF9748498.1"/>
    </source>
</evidence>
<dbReference type="InterPro" id="IPR001753">
    <property type="entry name" value="Enoyl-CoA_hydra/iso"/>
</dbReference>
<dbReference type="CDD" id="cd06558">
    <property type="entry name" value="crotonase-like"/>
    <property type="match status" value="1"/>
</dbReference>
<comment type="caution">
    <text evidence="4">The sequence shown here is derived from an EMBL/GenBank/DDBJ whole genome shotgun (WGS) entry which is preliminary data.</text>
</comment>
<dbReference type="EMBL" id="JAMQOT010000017">
    <property type="protein sequence ID" value="MDF9748498.1"/>
    <property type="molecule type" value="Genomic_DNA"/>
</dbReference>
<dbReference type="Proteomes" id="UP001154061">
    <property type="component" value="Unassembled WGS sequence"/>
</dbReference>
<dbReference type="Gene3D" id="1.10.12.10">
    <property type="entry name" value="Lyase 2-enoyl-coa Hydratase, Chain A, domain 2"/>
    <property type="match status" value="1"/>
</dbReference>
<dbReference type="PANTHER" id="PTHR11941">
    <property type="entry name" value="ENOYL-COA HYDRATASE-RELATED"/>
    <property type="match status" value="1"/>
</dbReference>
<dbReference type="Pfam" id="PF00378">
    <property type="entry name" value="ECH_1"/>
    <property type="match status" value="1"/>
</dbReference>
<organism evidence="4 5">
    <name type="scientific">Natrinema salsiterrestre</name>
    <dbReference type="NCBI Taxonomy" id="2950540"/>
    <lineage>
        <taxon>Archaea</taxon>
        <taxon>Methanobacteriati</taxon>
        <taxon>Methanobacteriota</taxon>
        <taxon>Stenosarchaea group</taxon>
        <taxon>Halobacteria</taxon>
        <taxon>Halobacteriales</taxon>
        <taxon>Natrialbaceae</taxon>
        <taxon>Natrinema</taxon>
    </lineage>
</organism>
<dbReference type="AlphaFoldDB" id="A0A9Q4L7R5"/>
<name>A0A9Q4L7R5_9EURY</name>
<dbReference type="GO" id="GO:0006635">
    <property type="term" value="P:fatty acid beta-oxidation"/>
    <property type="evidence" value="ECO:0007669"/>
    <property type="project" value="TreeGrafter"/>
</dbReference>
<keyword evidence="2" id="KW-0456">Lyase</keyword>
<protein>
    <submittedName>
        <fullName evidence="4">Enoyl-CoA hydratase/isomerase family protein</fullName>
    </submittedName>
</protein>
<dbReference type="InterPro" id="IPR018376">
    <property type="entry name" value="Enoyl-CoA_hyd/isom_CS"/>
</dbReference>
<dbReference type="GO" id="GO:0016836">
    <property type="term" value="F:hydro-lyase activity"/>
    <property type="evidence" value="ECO:0007669"/>
    <property type="project" value="UniProtKB-ARBA"/>
</dbReference>
<dbReference type="PANTHER" id="PTHR11941:SF54">
    <property type="entry name" value="ENOYL-COA HYDRATASE, MITOCHONDRIAL"/>
    <property type="match status" value="1"/>
</dbReference>
<dbReference type="SUPFAM" id="SSF52096">
    <property type="entry name" value="ClpP/crotonase"/>
    <property type="match status" value="1"/>
</dbReference>
<evidence type="ECO:0000256" key="2">
    <source>
        <dbReference type="ARBA" id="ARBA00023239"/>
    </source>
</evidence>
<accession>A0A9Q4L7R5</accession>